<dbReference type="AlphaFoldDB" id="A0A0R2KGK5"/>
<gene>
    <name evidence="9" type="ORF">IV43_GL000099</name>
</gene>
<keyword evidence="6 8" id="KW-1133">Transmembrane helix</keyword>
<feature type="transmembrane region" description="Helical" evidence="8">
    <location>
        <begin position="203"/>
        <end position="223"/>
    </location>
</feature>
<dbReference type="GO" id="GO:0005886">
    <property type="term" value="C:plasma membrane"/>
    <property type="evidence" value="ECO:0007669"/>
    <property type="project" value="UniProtKB-SubCell"/>
</dbReference>
<feature type="transmembrane region" description="Helical" evidence="8">
    <location>
        <begin position="21"/>
        <end position="41"/>
    </location>
</feature>
<keyword evidence="5 8" id="KW-0812">Transmembrane</keyword>
<evidence type="ECO:0000256" key="2">
    <source>
        <dbReference type="ARBA" id="ARBA00007935"/>
    </source>
</evidence>
<proteinExistence type="inferred from homology"/>
<name>A0A0R2KGK5_9LACO</name>
<dbReference type="GO" id="GO:0033214">
    <property type="term" value="P:siderophore-iron import into cell"/>
    <property type="evidence" value="ECO:0007669"/>
    <property type="project" value="TreeGrafter"/>
</dbReference>
<feature type="transmembrane region" description="Helical" evidence="8">
    <location>
        <begin position="67"/>
        <end position="87"/>
    </location>
</feature>
<evidence type="ECO:0000313" key="10">
    <source>
        <dbReference type="Proteomes" id="UP000051491"/>
    </source>
</evidence>
<feature type="transmembrane region" description="Helical" evidence="8">
    <location>
        <begin position="99"/>
        <end position="118"/>
    </location>
</feature>
<keyword evidence="3" id="KW-0813">Transport</keyword>
<feature type="transmembrane region" description="Helical" evidence="8">
    <location>
        <begin position="124"/>
        <end position="147"/>
    </location>
</feature>
<dbReference type="FunFam" id="1.10.3470.10:FF:000001">
    <property type="entry name" value="Vitamin B12 ABC transporter permease BtuC"/>
    <property type="match status" value="1"/>
</dbReference>
<dbReference type="PATRIC" id="fig|89059.3.peg.101"/>
<evidence type="ECO:0000256" key="8">
    <source>
        <dbReference type="SAM" id="Phobius"/>
    </source>
</evidence>
<evidence type="ECO:0000256" key="6">
    <source>
        <dbReference type="ARBA" id="ARBA00022989"/>
    </source>
</evidence>
<dbReference type="PANTHER" id="PTHR30472">
    <property type="entry name" value="FERRIC ENTEROBACTIN TRANSPORT SYSTEM PERMEASE PROTEIN"/>
    <property type="match status" value="1"/>
</dbReference>
<evidence type="ECO:0000313" key="9">
    <source>
        <dbReference type="EMBL" id="KRN86982.1"/>
    </source>
</evidence>
<dbReference type="OrthoDB" id="9811721at2"/>
<dbReference type="InterPro" id="IPR037294">
    <property type="entry name" value="ABC_BtuC-like"/>
</dbReference>
<comment type="caution">
    <text evidence="9">The sequence shown here is derived from an EMBL/GenBank/DDBJ whole genome shotgun (WGS) entry which is preliminary data.</text>
</comment>
<feature type="transmembrane region" description="Helical" evidence="8">
    <location>
        <begin position="314"/>
        <end position="332"/>
    </location>
</feature>
<feature type="transmembrane region" description="Helical" evidence="8">
    <location>
        <begin position="286"/>
        <end position="308"/>
    </location>
</feature>
<comment type="similarity">
    <text evidence="2">Belongs to the binding-protein-dependent transport system permease family. FecCD subfamily.</text>
</comment>
<evidence type="ECO:0000256" key="7">
    <source>
        <dbReference type="ARBA" id="ARBA00023136"/>
    </source>
</evidence>
<protein>
    <submittedName>
        <fullName evidence="9">Transport system permease protein</fullName>
    </submittedName>
</protein>
<dbReference type="Gene3D" id="1.10.3470.10">
    <property type="entry name" value="ABC transporter involved in vitamin B12 uptake, BtuC"/>
    <property type="match status" value="1"/>
</dbReference>
<dbReference type="EMBL" id="JQBK01000010">
    <property type="protein sequence ID" value="KRN86982.1"/>
    <property type="molecule type" value="Genomic_DNA"/>
</dbReference>
<keyword evidence="4" id="KW-1003">Cell membrane</keyword>
<dbReference type="Pfam" id="PF01032">
    <property type="entry name" value="FecCD"/>
    <property type="match status" value="1"/>
</dbReference>
<evidence type="ECO:0000256" key="4">
    <source>
        <dbReference type="ARBA" id="ARBA00022475"/>
    </source>
</evidence>
<sequence length="340" mass="35866">MTAVDHVKSHSRIKWKLISSLFVLLIFAGFASVFCGVKDISAHDVSSILLMQKVSDPLVESIVQKRIIRTFFAILCGAALGISGALMQGVTRNPLADPSILGINTGASFFVVCGLAFFKISSAWQYIGLAFIGALAAVTIVFGIVFLERKVDPLTLILSGTAVSIMFSSLVTTVILVKQDSLDQFRFWQVGSLGSATSQGTMIFVPIFIAGFILAMCCAPGLNALMLGDELARNLGVNAVLINVCACIAGIILCATATALAGPIAFIGLLSTHMTKLIVGSDLRKVIPLSSLTGALFLTIADVIGRLVSDSNEISVGIITALVGAPLLVYLARRMKVQAQ</sequence>
<comment type="subcellular location">
    <subcellularLocation>
        <location evidence="1">Cell membrane</location>
        <topology evidence="1">Multi-pass membrane protein</topology>
    </subcellularLocation>
</comment>
<reference evidence="9 10" key="1">
    <citation type="journal article" date="2015" name="Genome Announc.">
        <title>Expanding the biotechnology potential of lactobacilli through comparative genomics of 213 strains and associated genera.</title>
        <authorList>
            <person name="Sun Z."/>
            <person name="Harris H.M."/>
            <person name="McCann A."/>
            <person name="Guo C."/>
            <person name="Argimon S."/>
            <person name="Zhang W."/>
            <person name="Yang X."/>
            <person name="Jeffery I.B."/>
            <person name="Cooney J.C."/>
            <person name="Kagawa T.F."/>
            <person name="Liu W."/>
            <person name="Song Y."/>
            <person name="Salvetti E."/>
            <person name="Wrobel A."/>
            <person name="Rasinkangas P."/>
            <person name="Parkhill J."/>
            <person name="Rea M.C."/>
            <person name="O'Sullivan O."/>
            <person name="Ritari J."/>
            <person name="Douillard F.P."/>
            <person name="Paul Ross R."/>
            <person name="Yang R."/>
            <person name="Briner A.E."/>
            <person name="Felis G.E."/>
            <person name="de Vos W.M."/>
            <person name="Barrangou R."/>
            <person name="Klaenhammer T.R."/>
            <person name="Caufield P.W."/>
            <person name="Cui Y."/>
            <person name="Zhang H."/>
            <person name="O'Toole P.W."/>
        </authorList>
    </citation>
    <scope>NUCLEOTIDE SEQUENCE [LARGE SCALE GENOMIC DNA]</scope>
    <source>
        <strain evidence="9 10">DSM 15353</strain>
    </source>
</reference>
<dbReference type="InterPro" id="IPR000522">
    <property type="entry name" value="ABC_transptr_permease_BtuC"/>
</dbReference>
<dbReference type="GO" id="GO:0022857">
    <property type="term" value="F:transmembrane transporter activity"/>
    <property type="evidence" value="ECO:0007669"/>
    <property type="project" value="InterPro"/>
</dbReference>
<evidence type="ECO:0000256" key="3">
    <source>
        <dbReference type="ARBA" id="ARBA00022448"/>
    </source>
</evidence>
<keyword evidence="7 8" id="KW-0472">Membrane</keyword>
<dbReference type="CDD" id="cd06550">
    <property type="entry name" value="TM_ABC_iron-siderophores_like"/>
    <property type="match status" value="1"/>
</dbReference>
<dbReference type="PANTHER" id="PTHR30472:SF1">
    <property type="entry name" value="FE(3+) DICITRATE TRANSPORT SYSTEM PERMEASE PROTEIN FECC-RELATED"/>
    <property type="match status" value="1"/>
</dbReference>
<feature type="transmembrane region" description="Helical" evidence="8">
    <location>
        <begin position="259"/>
        <end position="279"/>
    </location>
</feature>
<evidence type="ECO:0000256" key="5">
    <source>
        <dbReference type="ARBA" id="ARBA00022692"/>
    </source>
</evidence>
<dbReference type="RefSeq" id="WP_010495765.1">
    <property type="nucleotide sequence ID" value="NZ_JBHUGU010000002.1"/>
</dbReference>
<dbReference type="SUPFAM" id="SSF81345">
    <property type="entry name" value="ABC transporter involved in vitamin B12 uptake, BtuC"/>
    <property type="match status" value="1"/>
</dbReference>
<dbReference type="Proteomes" id="UP000051491">
    <property type="component" value="Unassembled WGS sequence"/>
</dbReference>
<feature type="transmembrane region" description="Helical" evidence="8">
    <location>
        <begin position="154"/>
        <end position="177"/>
    </location>
</feature>
<accession>A0A0R2KGK5</accession>
<organism evidence="9 10">
    <name type="scientific">Ligilactobacillus acidipiscis</name>
    <dbReference type="NCBI Taxonomy" id="89059"/>
    <lineage>
        <taxon>Bacteria</taxon>
        <taxon>Bacillati</taxon>
        <taxon>Bacillota</taxon>
        <taxon>Bacilli</taxon>
        <taxon>Lactobacillales</taxon>
        <taxon>Lactobacillaceae</taxon>
        <taxon>Ligilactobacillus</taxon>
    </lineage>
</organism>
<dbReference type="STRING" id="89059.LAC1533_2343"/>
<evidence type="ECO:0000256" key="1">
    <source>
        <dbReference type="ARBA" id="ARBA00004651"/>
    </source>
</evidence>